<gene>
    <name evidence="2" type="primary">MAG-P19</name>
</gene>
<dbReference type="AlphaFoldDB" id="A0A6G8MVB5"/>
<dbReference type="EMBL" id="MN198186">
    <property type="protein sequence ID" value="QIN52957.1"/>
    <property type="molecule type" value="mRNA"/>
</dbReference>
<evidence type="ECO:0000313" key="2">
    <source>
        <dbReference type="EMBL" id="QIN52957.1"/>
    </source>
</evidence>
<feature type="chain" id="PRO_5026285784" evidence="1">
    <location>
        <begin position="18"/>
        <end position="133"/>
    </location>
</feature>
<evidence type="ECO:0000256" key="1">
    <source>
        <dbReference type="SAM" id="SignalP"/>
    </source>
</evidence>
<protein>
    <submittedName>
        <fullName evidence="2">MAG-P19</fullName>
    </submittedName>
</protein>
<feature type="signal peptide" evidence="1">
    <location>
        <begin position="1"/>
        <end position="17"/>
    </location>
</feature>
<reference evidence="2" key="1">
    <citation type="submission" date="2019-07" db="EMBL/GenBank/DDBJ databases">
        <authorList>
            <person name="Li X.Z."/>
        </authorList>
    </citation>
    <scope>NUCLEOTIDE SEQUENCE</scope>
    <source>
        <tissue evidence="2">Male accessory glands</tissue>
    </source>
</reference>
<sequence length="133" mass="15552">MFALLFIVAFFAQVIVGDPDHFTSLRHLRNSKHHGVENGHQRHEYVDHTHPSVKKHGSHSSYYLTGPQQYPEPFPEPYEPFPEPYESFPEPYEPYPDPFYHPPANKFPYPKQAKIYNYKGNLPANRLFGARRG</sequence>
<keyword evidence="1" id="KW-0732">Signal</keyword>
<proteinExistence type="evidence at transcript level"/>
<name>A0A6G8MVB5_PERAM</name>
<organism evidence="2">
    <name type="scientific">Periplaneta americana</name>
    <name type="common">American cockroach</name>
    <name type="synonym">Blatta americana</name>
    <dbReference type="NCBI Taxonomy" id="6978"/>
    <lineage>
        <taxon>Eukaryota</taxon>
        <taxon>Metazoa</taxon>
        <taxon>Ecdysozoa</taxon>
        <taxon>Arthropoda</taxon>
        <taxon>Hexapoda</taxon>
        <taxon>Insecta</taxon>
        <taxon>Pterygota</taxon>
        <taxon>Neoptera</taxon>
        <taxon>Polyneoptera</taxon>
        <taxon>Dictyoptera</taxon>
        <taxon>Blattodea</taxon>
        <taxon>Blattoidea</taxon>
        <taxon>Blattidae</taxon>
        <taxon>Blattinae</taxon>
        <taxon>Periplaneta</taxon>
    </lineage>
</organism>
<accession>A0A6G8MVB5</accession>